<evidence type="ECO:0000313" key="3">
    <source>
        <dbReference type="Proteomes" id="UP000243217"/>
    </source>
</evidence>
<feature type="transmembrane region" description="Helical" evidence="1">
    <location>
        <begin position="225"/>
        <end position="246"/>
    </location>
</feature>
<gene>
    <name evidence="2" type="ORF">THRCLA_02657</name>
</gene>
<keyword evidence="1" id="KW-1133">Transmembrane helix</keyword>
<comment type="caution">
    <text evidence="2">The sequence shown here is derived from an EMBL/GenBank/DDBJ whole genome shotgun (WGS) entry which is preliminary data.</text>
</comment>
<accession>A0A1W0A4P4</accession>
<reference evidence="2 3" key="1">
    <citation type="journal article" date="2014" name="Genome Biol. Evol.">
        <title>The secreted proteins of Achlya hypogyna and Thraustotheca clavata identify the ancestral oomycete secretome and reveal gene acquisitions by horizontal gene transfer.</title>
        <authorList>
            <person name="Misner I."/>
            <person name="Blouin N."/>
            <person name="Leonard G."/>
            <person name="Richards T.A."/>
            <person name="Lane C.E."/>
        </authorList>
    </citation>
    <scope>NUCLEOTIDE SEQUENCE [LARGE SCALE GENOMIC DNA]</scope>
    <source>
        <strain evidence="2 3">ATCC 34112</strain>
    </source>
</reference>
<evidence type="ECO:0000313" key="2">
    <source>
        <dbReference type="EMBL" id="OQS05169.1"/>
    </source>
</evidence>
<feature type="transmembrane region" description="Helical" evidence="1">
    <location>
        <begin position="320"/>
        <end position="340"/>
    </location>
</feature>
<evidence type="ECO:0008006" key="4">
    <source>
        <dbReference type="Google" id="ProtNLM"/>
    </source>
</evidence>
<feature type="transmembrane region" description="Helical" evidence="1">
    <location>
        <begin position="572"/>
        <end position="594"/>
    </location>
</feature>
<feature type="transmembrane region" description="Helical" evidence="1">
    <location>
        <begin position="162"/>
        <end position="179"/>
    </location>
</feature>
<protein>
    <recommendedName>
        <fullName evidence="4">Transmembrane protein</fullName>
    </recommendedName>
</protein>
<dbReference type="EMBL" id="JNBS01000493">
    <property type="protein sequence ID" value="OQS05169.1"/>
    <property type="molecule type" value="Genomic_DNA"/>
</dbReference>
<feature type="transmembrane region" description="Helical" evidence="1">
    <location>
        <begin position="492"/>
        <end position="512"/>
    </location>
</feature>
<feature type="transmembrane region" description="Helical" evidence="1">
    <location>
        <begin position="185"/>
        <end position="205"/>
    </location>
</feature>
<proteinExistence type="predicted"/>
<keyword evidence="3" id="KW-1185">Reference proteome</keyword>
<dbReference type="AlphaFoldDB" id="A0A1W0A4P4"/>
<evidence type="ECO:0000256" key="1">
    <source>
        <dbReference type="SAM" id="Phobius"/>
    </source>
</evidence>
<keyword evidence="1" id="KW-0812">Transmembrane</keyword>
<organism evidence="2 3">
    <name type="scientific">Thraustotheca clavata</name>
    <dbReference type="NCBI Taxonomy" id="74557"/>
    <lineage>
        <taxon>Eukaryota</taxon>
        <taxon>Sar</taxon>
        <taxon>Stramenopiles</taxon>
        <taxon>Oomycota</taxon>
        <taxon>Saprolegniomycetes</taxon>
        <taxon>Saprolegniales</taxon>
        <taxon>Achlyaceae</taxon>
        <taxon>Thraustotheca</taxon>
    </lineage>
</organism>
<dbReference type="Proteomes" id="UP000243217">
    <property type="component" value="Unassembled WGS sequence"/>
</dbReference>
<dbReference type="OrthoDB" id="73249at2759"/>
<sequence length="723" mass="83162">MSESIQLSEKGPSDKMVVQPVDTPPNMPYFHCQGSKYAFQWDTSPNHEKLMVVTSEPFQHQHEYYFCQSCCDNWDKNQFNMKWNLREFDGKLKNVLETWDFTHEARLQCYKTFITNTKEYFLTMLFILLCFPVFVIIPSTFLRDMNKKASELWEAVPKVQTFVSFVAVYATYIMIALSYPFKPQVLFWAFLELYTVLMYCLNILIHTPINGFINVYDRRFRRTTYGLCANILWVTCYGIVFPSFVLQNILTLIEKLPRSRIIASSAAKNTIDVKKLHFVDIKTNEPLPSNLLPGAFLSLQSHNYAKKKIDFTYTWATRLAFVYMVFCYSLFSSWVTGLFGHIEFAFPSAYALISSLNPEYNITGYAPGQMCHTVPGTNGTQWRTLFNMIVDPMPTTALGIPHLTLELYSNSTPLTYMIDNAWNINIAKQNGDNVTLIPIDGQNTFSFLATFHNVSNCSTITDNMTIQRNISYPKLSIQQYLRMNKGEEDSTLRFILFTMNLCQLAMIIAYILNSTEPLWDLWLHFDGITEIGLYSTSFTNSSTMINLGNISNLCTWWQLRNAIITTSQELTYFIKIIISLSLLHCAISLGGLLYYCIMGIAPMPTYFLLMIALAQSLAILIFLYPITKVVQIQASHGDMLRDVLTRQLVEKAHSSDPLDTKLEKYLTKFIDIIDNHDDRICFWGVEMSQERLKGLCVTLVSGISFITSKIIQFSWSDKNAFYG</sequence>
<feature type="transmembrane region" description="Helical" evidence="1">
    <location>
        <begin position="606"/>
        <end position="626"/>
    </location>
</feature>
<keyword evidence="1" id="KW-0472">Membrane</keyword>
<feature type="transmembrane region" description="Helical" evidence="1">
    <location>
        <begin position="120"/>
        <end position="142"/>
    </location>
</feature>
<name>A0A1W0A4P4_9STRA</name>